<organism evidence="5 6">
    <name type="scientific">[Mycobacterium] burgundiense</name>
    <dbReference type="NCBI Taxonomy" id="3064286"/>
    <lineage>
        <taxon>Bacteria</taxon>
        <taxon>Bacillati</taxon>
        <taxon>Actinomycetota</taxon>
        <taxon>Actinomycetes</taxon>
        <taxon>Mycobacteriales</taxon>
        <taxon>Mycobacteriaceae</taxon>
        <taxon>Mycolicibacterium</taxon>
    </lineage>
</organism>
<dbReference type="PANTHER" id="PTHR47957">
    <property type="entry name" value="ATP-DEPENDENT HELICASE HRQ1"/>
    <property type="match status" value="1"/>
</dbReference>
<dbReference type="PROSITE" id="PS51194">
    <property type="entry name" value="HELICASE_CTER"/>
    <property type="match status" value="1"/>
</dbReference>
<name>A0ABN9N9Y1_9MYCO</name>
<feature type="domain" description="Helicase ATP-binding" evidence="3">
    <location>
        <begin position="100"/>
        <end position="312"/>
    </location>
</feature>
<dbReference type="InterPro" id="IPR018973">
    <property type="entry name" value="MZB"/>
</dbReference>
<dbReference type="RefSeq" id="WP_308482055.1">
    <property type="nucleotide sequence ID" value="NZ_OY726397.1"/>
</dbReference>
<protein>
    <submittedName>
        <fullName evidence="5">DEAD/DEAH box helicase</fullName>
    </submittedName>
</protein>
<dbReference type="Pfam" id="PF09369">
    <property type="entry name" value="MZB"/>
    <property type="match status" value="1"/>
</dbReference>
<dbReference type="PROSITE" id="PS51192">
    <property type="entry name" value="HELICASE_ATP_BIND_1"/>
    <property type="match status" value="1"/>
</dbReference>
<dbReference type="GO" id="GO:0004386">
    <property type="term" value="F:helicase activity"/>
    <property type="evidence" value="ECO:0007669"/>
    <property type="project" value="UniProtKB-KW"/>
</dbReference>
<proteinExistence type="predicted"/>
<dbReference type="EMBL" id="OY726397">
    <property type="protein sequence ID" value="CAJ1501175.1"/>
    <property type="molecule type" value="Genomic_DNA"/>
</dbReference>
<dbReference type="PANTHER" id="PTHR47957:SF3">
    <property type="entry name" value="ATP-DEPENDENT HELICASE HRQ1"/>
    <property type="match status" value="1"/>
</dbReference>
<dbReference type="SUPFAM" id="SSF52540">
    <property type="entry name" value="P-loop containing nucleoside triphosphate hydrolases"/>
    <property type="match status" value="2"/>
</dbReference>
<sequence length="1548" mass="170167">MIDRLDPLETSKEIEGSYKRYLKTLLAPRDERLAAAFDAEIDQSTLLTKGPILEMTPPYETGATCRQLIDEGVLHPDFARTDSASFSLDRPLYVHQETAVRKFVGGRNLVVSTGTGSGKTESFLIPIINSLIEESAQGTLGPGVRALLLYPMNALANDQLKRLRAVLAGVPEITFGRYTGETAEDVRAAETEFVQNNPGVRRLPNELLSRDEMRRTPPHLLLTNYAMLEYLLLRPADIDLFDGPHSGTWRFIVMDEAHVYDGAQGTEVALLMRRLKQRVAPKATLQCIATSASLTGSVRDDPRGEAMQFATNLFDAHFEYVDGDTGRQDLVEPVRKQHQLESNWRLTGDQLWALRKGSMQASEVAPPGVDLATALLREQSLVELKEALSSGPVDVRQLRDRIWPGDEQSAEKLDALVDVGSRVRDDRGHPVLSARYHLFVRATEGAFVSFNDGGPRIFLGRHEVDPDTGRAVFEFGTCTRCGAVHLAGDLEHRDSKDYFRPAKNADVSVSWLVLADDDGDIVVDEDELTLAEDDAKSAKSDPTTRRLCTGCGLLADAGTTACPSASCRGGQFLAVREHPRATRIMSRCTECGTQSRQGVRRLRTDVNAAPAVVTTALYQQLPEAADETADQVGGGRKLLMFSDSRQAAAFAAPYLDRTYTRMLERRYITQALADPAATGADLTVGELGLLTREKAQAAGHFAAKLGSIEITQAVNQWISGELMTLETRQSLEGLGLMRIALRPGTPVPLRGFTALGLTEEESWGLLNELIKTIRLQGAVTVLDRVDVKDERFAPRNTRVRMRSTGSDRARQIISWSPSGAAATNSRITFLRKVLAALSNDTPAERILEGCWKLLESGGFLAAEADRGVGGQVYQLDHSMLSTTNGADCQWYQCDTCRVLTAFSVREICPNSRCTGNLKPFDLPAPRDDANHYRVVYQSMNTAPLTAREHTAQWNAKEAATIQREFIGGKVNVLSCSTTFELGVDVGDLQSVVMRNMPPKTANYVQRAGRAGRRAASAALVVTYAKRAAHDLAQYQNPIGMIAGRMRIPWVPIDNERIARRHAHSIALAAYFRHCYEQRNEKWKTAGQFFSPTADGGASPASLVREYLSPVPAVLAEALRTALPQSVQTEIGVSDGSWVGPLVELLDSVEKELTKDVADIEERINASVKERKFWLSKRLEDTKNTITGRDLLGFLANRNILPKYGFPVDTVELSTLNAADPVGRRLELDRDLSLAIYDYAPGNEVVAGGKIWTSTGLKTRPGKELVRHQYRVCMTCNRFERGSVLEAADECPSCGEPFKPPRTLIVPEFGFIAASDTREVGSAPPQRRWRGGSYVETHGDEIGQHQWTGPGGLRVNARAGVRAWLAVVSDGGRDGFQLCEWCGWARVAERGGRRKKHNRPDNGRDCDGPLEKISLGHRYQSDIAEFTFDGIPYQSDQQSIWLSALYAMLEGASVALEISRDDIDGALSWTPDHRRSIALFDTVPGGAGAAKKIAENIGVVLESAYKRVTNCDCGEETSCYGCLRSYRNGRVHEELSRRAALQVIGGVVG</sequence>
<dbReference type="InterPro" id="IPR001650">
    <property type="entry name" value="Helicase_C-like"/>
</dbReference>
<dbReference type="Gene3D" id="3.40.50.300">
    <property type="entry name" value="P-loop containing nucleotide triphosphate hydrolases"/>
    <property type="match status" value="2"/>
</dbReference>
<gene>
    <name evidence="5" type="ORF">MU0053_001860</name>
</gene>
<feature type="domain" description="Helicase C-terminal" evidence="4">
    <location>
        <begin position="874"/>
        <end position="1058"/>
    </location>
</feature>
<dbReference type="InterPro" id="IPR027417">
    <property type="entry name" value="P-loop_NTPase"/>
</dbReference>
<keyword evidence="6" id="KW-1185">Reference proteome</keyword>
<dbReference type="CDD" id="cd17923">
    <property type="entry name" value="DEXHc_Hrq1-like"/>
    <property type="match status" value="1"/>
</dbReference>
<evidence type="ECO:0000313" key="6">
    <source>
        <dbReference type="Proteomes" id="UP001190465"/>
    </source>
</evidence>
<dbReference type="Pfam" id="PF00271">
    <property type="entry name" value="Helicase_C"/>
    <property type="match status" value="1"/>
</dbReference>
<evidence type="ECO:0000256" key="1">
    <source>
        <dbReference type="ARBA" id="ARBA00022741"/>
    </source>
</evidence>
<dbReference type="Proteomes" id="UP001190465">
    <property type="component" value="Chromosome"/>
</dbReference>
<evidence type="ECO:0000313" key="5">
    <source>
        <dbReference type="EMBL" id="CAJ1501175.1"/>
    </source>
</evidence>
<evidence type="ECO:0000259" key="4">
    <source>
        <dbReference type="PROSITE" id="PS51194"/>
    </source>
</evidence>
<evidence type="ECO:0000256" key="2">
    <source>
        <dbReference type="ARBA" id="ARBA00022840"/>
    </source>
</evidence>
<accession>A0ABN9N9Y1</accession>
<keyword evidence="5" id="KW-0347">Helicase</keyword>
<keyword evidence="1" id="KW-0547">Nucleotide-binding</keyword>
<dbReference type="InterPro" id="IPR014001">
    <property type="entry name" value="Helicase_ATP-bd"/>
</dbReference>
<dbReference type="InterPro" id="IPR011545">
    <property type="entry name" value="DEAD/DEAH_box_helicase_dom"/>
</dbReference>
<evidence type="ECO:0000259" key="3">
    <source>
        <dbReference type="PROSITE" id="PS51192"/>
    </source>
</evidence>
<keyword evidence="2" id="KW-0067">ATP-binding</keyword>
<keyword evidence="5" id="KW-0378">Hydrolase</keyword>
<dbReference type="Pfam" id="PF00270">
    <property type="entry name" value="DEAD"/>
    <property type="match status" value="1"/>
</dbReference>
<dbReference type="SMART" id="SM00490">
    <property type="entry name" value="HELICc"/>
    <property type="match status" value="1"/>
</dbReference>
<reference evidence="5 6" key="1">
    <citation type="submission" date="2023-08" db="EMBL/GenBank/DDBJ databases">
        <authorList>
            <person name="Folkvardsen B D."/>
            <person name="Norman A."/>
        </authorList>
    </citation>
    <scope>NUCLEOTIDE SEQUENCE [LARGE SCALE GENOMIC DNA]</scope>
    <source>
        <strain evidence="5 6">Mu0053</strain>
    </source>
</reference>
<dbReference type="SMART" id="SM00487">
    <property type="entry name" value="DEXDc"/>
    <property type="match status" value="1"/>
</dbReference>